<feature type="transmembrane region" description="Helical" evidence="1">
    <location>
        <begin position="12"/>
        <end position="39"/>
    </location>
</feature>
<dbReference type="STRING" id="1907941.BKE30_14725"/>
<gene>
    <name evidence="2" type="ORF">BKE30_14725</name>
</gene>
<keyword evidence="1" id="KW-0812">Transmembrane</keyword>
<evidence type="ECO:0000256" key="1">
    <source>
        <dbReference type="SAM" id="Phobius"/>
    </source>
</evidence>
<dbReference type="OrthoDB" id="9938252at2"/>
<organism evidence="2 3">
    <name type="scientific">Alkanindiges hydrocarboniclasticus</name>
    <dbReference type="NCBI Taxonomy" id="1907941"/>
    <lineage>
        <taxon>Bacteria</taxon>
        <taxon>Pseudomonadati</taxon>
        <taxon>Pseudomonadota</taxon>
        <taxon>Gammaproteobacteria</taxon>
        <taxon>Moraxellales</taxon>
        <taxon>Moraxellaceae</taxon>
        <taxon>Alkanindiges</taxon>
    </lineage>
</organism>
<protein>
    <submittedName>
        <fullName evidence="2">Uncharacterized protein</fullName>
    </submittedName>
</protein>
<keyword evidence="3" id="KW-1185">Reference proteome</keyword>
<accession>A0A1S8CR60</accession>
<proteinExistence type="predicted"/>
<dbReference type="EMBL" id="MLCN01000055">
    <property type="protein sequence ID" value="ONG37381.1"/>
    <property type="molecule type" value="Genomic_DNA"/>
</dbReference>
<dbReference type="Proteomes" id="UP000192132">
    <property type="component" value="Unassembled WGS sequence"/>
</dbReference>
<dbReference type="RefSeq" id="WP_076879345.1">
    <property type="nucleotide sequence ID" value="NZ_MLCN01000055.1"/>
</dbReference>
<keyword evidence="1" id="KW-1133">Transmembrane helix</keyword>
<feature type="transmembrane region" description="Helical" evidence="1">
    <location>
        <begin position="54"/>
        <end position="73"/>
    </location>
</feature>
<comment type="caution">
    <text evidence="2">The sequence shown here is derived from an EMBL/GenBank/DDBJ whole genome shotgun (WGS) entry which is preliminary data.</text>
</comment>
<evidence type="ECO:0000313" key="2">
    <source>
        <dbReference type="EMBL" id="ONG37381.1"/>
    </source>
</evidence>
<reference evidence="2 3" key="1">
    <citation type="submission" date="2016-10" db="EMBL/GenBank/DDBJ databases">
        <title>Draft Genome sequence of Alkanindiges sp. strain H1.</title>
        <authorList>
            <person name="Subhash Y."/>
            <person name="Lee S."/>
        </authorList>
    </citation>
    <scope>NUCLEOTIDE SEQUENCE [LARGE SCALE GENOMIC DNA]</scope>
    <source>
        <strain evidence="2 3">H1</strain>
    </source>
</reference>
<evidence type="ECO:0000313" key="3">
    <source>
        <dbReference type="Proteomes" id="UP000192132"/>
    </source>
</evidence>
<keyword evidence="1" id="KW-0472">Membrane</keyword>
<name>A0A1S8CR60_9GAMM</name>
<dbReference type="AlphaFoldDB" id="A0A1S8CR60"/>
<sequence>MDYFLTLSQDTQLFIIISFAALIVMMFFSSTRALLFWIFNELIFDFMLWLIQKIFLWIGWFVKGIYSAHALLIKNIFTPRSVMLPSLDDQRHGRDK</sequence>